<dbReference type="SMART" id="SM00838">
    <property type="entry name" value="EFG_C"/>
    <property type="match status" value="1"/>
</dbReference>
<accession>A0A829Y457</accession>
<dbReference type="Gene3D" id="3.30.230.10">
    <property type="match status" value="1"/>
</dbReference>
<dbReference type="InterPro" id="IPR009022">
    <property type="entry name" value="EFG_III"/>
</dbReference>
<dbReference type="InterPro" id="IPR000640">
    <property type="entry name" value="EFG_V-like"/>
</dbReference>
<dbReference type="AlphaFoldDB" id="A0A829Y457"/>
<proteinExistence type="predicted"/>
<dbReference type="InterPro" id="IPR041095">
    <property type="entry name" value="EFG_II"/>
</dbReference>
<keyword evidence="4" id="KW-0648">Protein biosynthesis</keyword>
<evidence type="ECO:0000256" key="6">
    <source>
        <dbReference type="ARBA" id="ARBA00024731"/>
    </source>
</evidence>
<dbReference type="InterPro" id="IPR053905">
    <property type="entry name" value="EF-G-like_DII"/>
</dbReference>
<dbReference type="SUPFAM" id="SSF54980">
    <property type="entry name" value="EF-G C-terminal domain-like"/>
    <property type="match status" value="2"/>
</dbReference>
<dbReference type="InterPro" id="IPR035647">
    <property type="entry name" value="EFG_III/V"/>
</dbReference>
<dbReference type="Gene3D" id="3.30.70.240">
    <property type="match status" value="1"/>
</dbReference>
<dbReference type="EMBL" id="BLJN01000001">
    <property type="protein sequence ID" value="GFE78010.1"/>
    <property type="molecule type" value="Genomic_DNA"/>
</dbReference>
<evidence type="ECO:0000256" key="1">
    <source>
        <dbReference type="ARBA" id="ARBA00017872"/>
    </source>
</evidence>
<dbReference type="NCBIfam" id="NF009891">
    <property type="entry name" value="PRK13351.1-1"/>
    <property type="match status" value="1"/>
</dbReference>
<dbReference type="FunFam" id="3.30.70.240:FF:000001">
    <property type="entry name" value="Elongation factor G"/>
    <property type="match status" value="1"/>
</dbReference>
<gene>
    <name evidence="9" type="ORF">GCM10011487_00100</name>
</gene>
<dbReference type="Proteomes" id="UP000445000">
    <property type="component" value="Unassembled WGS sequence"/>
</dbReference>
<dbReference type="CDD" id="cd01434">
    <property type="entry name" value="EFG_mtEFG1_IV"/>
    <property type="match status" value="1"/>
</dbReference>
<evidence type="ECO:0000256" key="2">
    <source>
        <dbReference type="ARBA" id="ARBA00022741"/>
    </source>
</evidence>
<keyword evidence="3 9" id="KW-0251">Elongation factor</keyword>
<protein>
    <recommendedName>
        <fullName evidence="1">Elongation factor G</fullName>
    </recommendedName>
</protein>
<evidence type="ECO:0000256" key="3">
    <source>
        <dbReference type="ARBA" id="ARBA00022768"/>
    </source>
</evidence>
<dbReference type="Pfam" id="PF00679">
    <property type="entry name" value="EFG_C"/>
    <property type="match status" value="1"/>
</dbReference>
<dbReference type="InterPro" id="IPR020568">
    <property type="entry name" value="Ribosomal_Su5_D2-typ_SF"/>
</dbReference>
<evidence type="ECO:0000256" key="4">
    <source>
        <dbReference type="ARBA" id="ARBA00022917"/>
    </source>
</evidence>
<dbReference type="Gene3D" id="3.40.50.300">
    <property type="entry name" value="P-loop containing nucleotide triphosphate hydrolases"/>
    <property type="match status" value="1"/>
</dbReference>
<dbReference type="Gene3D" id="2.40.30.10">
    <property type="entry name" value="Translation factors"/>
    <property type="match status" value="1"/>
</dbReference>
<dbReference type="CDD" id="cd16262">
    <property type="entry name" value="EFG_III"/>
    <property type="match status" value="1"/>
</dbReference>
<evidence type="ECO:0000313" key="9">
    <source>
        <dbReference type="EMBL" id="GFE78010.1"/>
    </source>
</evidence>
<evidence type="ECO:0000313" key="10">
    <source>
        <dbReference type="Proteomes" id="UP000445000"/>
    </source>
</evidence>
<dbReference type="SUPFAM" id="SSF52540">
    <property type="entry name" value="P-loop containing nucleoside triphosphate hydrolases"/>
    <property type="match status" value="1"/>
</dbReference>
<dbReference type="InterPro" id="IPR009000">
    <property type="entry name" value="Transl_B-barrel_sf"/>
</dbReference>
<dbReference type="NCBIfam" id="TIGR00231">
    <property type="entry name" value="small_GTP"/>
    <property type="match status" value="1"/>
</dbReference>
<dbReference type="FunFam" id="3.30.230.10:FF:000003">
    <property type="entry name" value="Elongation factor G"/>
    <property type="match status" value="1"/>
</dbReference>
<dbReference type="InterPro" id="IPR005225">
    <property type="entry name" value="Small_GTP-bd"/>
</dbReference>
<dbReference type="SUPFAM" id="SSF50447">
    <property type="entry name" value="Translation proteins"/>
    <property type="match status" value="1"/>
</dbReference>
<dbReference type="InterPro" id="IPR014721">
    <property type="entry name" value="Ribsml_uS5_D2-typ_fold_subgr"/>
</dbReference>
<reference evidence="10" key="1">
    <citation type="submission" date="2020-01" db="EMBL/GenBank/DDBJ databases">
        <title>'Steroidobacter agaridevorans' sp. nov., agar-degrading bacteria isolated from rhizosphere soils.</title>
        <authorList>
            <person name="Ikenaga M."/>
            <person name="Kataoka M."/>
            <person name="Murouchi A."/>
            <person name="Katsuragi S."/>
            <person name="Sakai M."/>
        </authorList>
    </citation>
    <scope>NUCLEOTIDE SEQUENCE [LARGE SCALE GENOMIC DNA]</scope>
    <source>
        <strain evidence="10">YU21-B</strain>
    </source>
</reference>
<sequence length="687" mass="75277">MSISGAHSTSDIRNIALVGQAGSGKTLLTESLLLEAGVIRSRGSLERGTTVCDFDPQERQLRHSLDAALVHFPVSDRHVQLFDTPGYPDFAGRALTVLEAVETAAVVVSAVNGVEPVTQRMMDFARDRELCRLVIINKIDAKDAQPEAVLAQLRELFGRELLPLNLPAQGGKSVVDCFFDPGPDAIQPPDFSSVETAHTEIIDQVVEVDEDLMALYLEQGEELSPEQLHDPFERALREGHLVPVCFTSAETGVGIKELLNIFARLMPNPLEGNPPPFLRGEDGQAERVQVHADPSQHVVAHVFKVNIDPFVGRLGIFRVHQGTVRSGGQLFIGDARKPFKVAHLYRLQGKEHVEVPQAIPGDICAVPKVEEMHFDAVLHDSHDEDHYHLKSITLPPAMAGVAIEPERRGEEQRLSDALHKLVAEDPGVRIEHQAGMNETVLYGMGDLHLRVLLDRMKDRYGVGCKTKSPSIPYRETITRPAEGHHRHKKQTGGAGQFGEVYLRVEPLPRGEGFEFVDEVVGGVIPSQYIPAVEKGVRQALNEGAVAGFPLQDIRVIVHDGKHHPVDSKEVAFIAAGRRAFLNAVEEAAPIVLEPLVRIEVTSPSAATGDITGDLATRRGRVSGSQSLANQRTRISALVPLAEINDYQSRVKSLTGGEGAYTMELSHYDPVPPRKQQELAQAFKRAED</sequence>
<dbReference type="RefSeq" id="WP_161809952.1">
    <property type="nucleotide sequence ID" value="NZ_BLJN01000001.1"/>
</dbReference>
<dbReference type="SUPFAM" id="SSF54211">
    <property type="entry name" value="Ribosomal protein S5 domain 2-like"/>
    <property type="match status" value="1"/>
</dbReference>
<dbReference type="GO" id="GO:0032790">
    <property type="term" value="P:ribosome disassembly"/>
    <property type="evidence" value="ECO:0007669"/>
    <property type="project" value="TreeGrafter"/>
</dbReference>
<dbReference type="GO" id="GO:0003746">
    <property type="term" value="F:translation elongation factor activity"/>
    <property type="evidence" value="ECO:0007669"/>
    <property type="project" value="UniProtKB-KW"/>
</dbReference>
<comment type="function">
    <text evidence="6">Catalyzes the GTP-dependent ribosomal translocation step during translation elongation. During this step, the ribosome changes from the pre-translocational (PRE) to the post-translocational (POST) state as the newly formed A-site-bound peptidyl-tRNA and P-site-bound deacylated tRNA move to the P and E sites, respectively. Catalyzes the coordinated movement of the two tRNA molecules, the mRNA and conformational changes in the ribosome.</text>
</comment>
<dbReference type="PANTHER" id="PTHR43261">
    <property type="entry name" value="TRANSLATION ELONGATION FACTOR G-RELATED"/>
    <property type="match status" value="1"/>
</dbReference>
<evidence type="ECO:0000256" key="5">
    <source>
        <dbReference type="ARBA" id="ARBA00023134"/>
    </source>
</evidence>
<keyword evidence="10" id="KW-1185">Reference proteome</keyword>
<dbReference type="SMART" id="SM00889">
    <property type="entry name" value="EFG_IV"/>
    <property type="match status" value="1"/>
</dbReference>
<dbReference type="Pfam" id="PF14492">
    <property type="entry name" value="EFG_III"/>
    <property type="match status" value="1"/>
</dbReference>
<dbReference type="InterPro" id="IPR027417">
    <property type="entry name" value="P-loop_NTPase"/>
</dbReference>
<organism evidence="9 10">
    <name type="scientific">Steroidobacter agaridevorans</name>
    <dbReference type="NCBI Taxonomy" id="2695856"/>
    <lineage>
        <taxon>Bacteria</taxon>
        <taxon>Pseudomonadati</taxon>
        <taxon>Pseudomonadota</taxon>
        <taxon>Gammaproteobacteria</taxon>
        <taxon>Steroidobacterales</taxon>
        <taxon>Steroidobacteraceae</taxon>
        <taxon>Steroidobacter</taxon>
    </lineage>
</organism>
<dbReference type="GO" id="GO:0097216">
    <property type="term" value="F:guanosine tetraphosphate binding"/>
    <property type="evidence" value="ECO:0007669"/>
    <property type="project" value="UniProtKB-ARBA"/>
</dbReference>
<dbReference type="Pfam" id="PF22042">
    <property type="entry name" value="EF-G_D2"/>
    <property type="match status" value="1"/>
</dbReference>
<keyword evidence="5" id="KW-0342">GTP-binding</keyword>
<name>A0A829Y457_9GAMM</name>
<dbReference type="CDD" id="cd03713">
    <property type="entry name" value="EFG_mtEFG_C"/>
    <property type="match status" value="1"/>
</dbReference>
<evidence type="ECO:0000256" key="7">
    <source>
        <dbReference type="SAM" id="MobiDB-lite"/>
    </source>
</evidence>
<dbReference type="InterPro" id="IPR005517">
    <property type="entry name" value="Transl_elong_EFG/EF2_IV"/>
</dbReference>
<comment type="caution">
    <text evidence="9">The sequence shown here is derived from an EMBL/GenBank/DDBJ whole genome shotgun (WGS) entry which is preliminary data.</text>
</comment>
<dbReference type="Pfam" id="PF03764">
    <property type="entry name" value="EFG_IV"/>
    <property type="match status" value="1"/>
</dbReference>
<feature type="domain" description="Tr-type G" evidence="8">
    <location>
        <begin position="10"/>
        <end position="270"/>
    </location>
</feature>
<dbReference type="PROSITE" id="PS51722">
    <property type="entry name" value="G_TR_2"/>
    <property type="match status" value="1"/>
</dbReference>
<dbReference type="GO" id="GO:0003924">
    <property type="term" value="F:GTPase activity"/>
    <property type="evidence" value="ECO:0007669"/>
    <property type="project" value="InterPro"/>
</dbReference>
<dbReference type="Pfam" id="PF00009">
    <property type="entry name" value="GTP_EFTU"/>
    <property type="match status" value="1"/>
</dbReference>
<dbReference type="InterPro" id="IPR035649">
    <property type="entry name" value="EFG_V"/>
</dbReference>
<keyword evidence="2" id="KW-0547">Nucleotide-binding</keyword>
<evidence type="ECO:0000259" key="8">
    <source>
        <dbReference type="PROSITE" id="PS51722"/>
    </source>
</evidence>
<dbReference type="NCBIfam" id="NF009381">
    <property type="entry name" value="PRK12740.1-5"/>
    <property type="match status" value="1"/>
</dbReference>
<dbReference type="Gene3D" id="3.30.70.870">
    <property type="entry name" value="Elongation Factor G (Translational Gtpase), domain 3"/>
    <property type="match status" value="1"/>
</dbReference>
<dbReference type="PANTHER" id="PTHR43261:SF6">
    <property type="entry name" value="ELONGATION FACTOR G-LIKE PROTEIN"/>
    <property type="match status" value="1"/>
</dbReference>
<dbReference type="InterPro" id="IPR000795">
    <property type="entry name" value="T_Tr_GTP-bd_dom"/>
</dbReference>
<dbReference type="InterPro" id="IPR047872">
    <property type="entry name" value="EFG_IV"/>
</dbReference>
<dbReference type="GO" id="GO:0005525">
    <property type="term" value="F:GTP binding"/>
    <property type="evidence" value="ECO:0007669"/>
    <property type="project" value="UniProtKB-KW"/>
</dbReference>
<feature type="region of interest" description="Disordered" evidence="7">
    <location>
        <begin position="664"/>
        <end position="687"/>
    </location>
</feature>